<comment type="caution">
    <text evidence="2">The sequence shown here is derived from an EMBL/GenBank/DDBJ whole genome shotgun (WGS) entry which is preliminary data.</text>
</comment>
<dbReference type="RefSeq" id="WP_062831044.1">
    <property type="nucleotide sequence ID" value="NZ_BCSX01000045.1"/>
</dbReference>
<dbReference type="InterPro" id="IPR006531">
    <property type="entry name" value="Gp5/Vgr_OB"/>
</dbReference>
<feature type="domain" description="Gp5/Type VI secretion system Vgr protein OB-fold" evidence="1">
    <location>
        <begin position="375"/>
        <end position="448"/>
    </location>
</feature>
<dbReference type="Proteomes" id="UP000069620">
    <property type="component" value="Unassembled WGS sequence"/>
</dbReference>
<accession>A0A100W3W6</accession>
<protein>
    <submittedName>
        <fullName evidence="2">Rhs element Vgr protein</fullName>
    </submittedName>
</protein>
<sequence>MATAASFLIDIDGTPLPDDISPLLTSAYVDSSLRLPDAFMLRFRDPNRIVIEKAKVTIGAKVKITVGSTQTDTPEKLIEGEVTALEAEIGGPGSFTIIRGYDPAHRLFRGRHTQSYTQTTASDAVTQVAQRAKIQAGQIEPSKTVFDHLGQFGQSDWEFLDGMARRIGYELTVRDNKLSFHPRQDANTAPSDDAQKTDPLVLRLGTDLLRFRSVITAAEQVTEVEVRGWDVAQKRKIVSTSQAATKSVDLPTVKPADMAKPFGEPRYVASDTAYRTQSEADTAAAALTEQISSSFAEIDAVARGNPKLRANVGITVDNAGKPFDGKYTITAARHRYDPANGGYTTAFAVTGRQERSLYGLTGGGARPAAGAGVVIAQVSDANDPTHQGRVKLTFPWLSDDYVSDWARTVQPGAGKNRGAMMIPEVGDEVLVAFEQQDPQRPYVLGGLYNGVDTANAKGTTLIDTGSGAVNRRSLISRNGHRIDLLDDNGKTEGITAETGDGKLKLTLDSVGTRIIVHSDGTVLIEGRKGIVVDAGNSDLQLKGKKISVTATNGVSVSGGAGAVNVETQTALSLQGTTVKVAAKAAGEFKAGGPNVITGAPVKIN</sequence>
<gene>
    <name evidence="2" type="ORF">RMCB_5152</name>
</gene>
<evidence type="ECO:0000313" key="2">
    <source>
        <dbReference type="EMBL" id="GAS91056.1"/>
    </source>
</evidence>
<dbReference type="Pfam" id="PF04717">
    <property type="entry name" value="Phage_base_V"/>
    <property type="match status" value="1"/>
</dbReference>
<evidence type="ECO:0000313" key="3">
    <source>
        <dbReference type="Proteomes" id="UP000069620"/>
    </source>
</evidence>
<reference evidence="3" key="2">
    <citation type="submission" date="2016-02" db="EMBL/GenBank/DDBJ databases">
        <title>Draft genome sequence of five rapidly growing Mycobacterium species.</title>
        <authorList>
            <person name="Katahira K."/>
            <person name="Gotou Y."/>
            <person name="Iida K."/>
            <person name="Ogura Y."/>
            <person name="Hayashi T."/>
        </authorList>
    </citation>
    <scope>NUCLEOTIDE SEQUENCE [LARGE SCALE GENOMIC DNA]</scope>
    <source>
        <strain evidence="3">JCM15654</strain>
    </source>
</reference>
<evidence type="ECO:0000259" key="1">
    <source>
        <dbReference type="Pfam" id="PF04717"/>
    </source>
</evidence>
<organism evidence="2 3">
    <name type="scientific">Mycolicibacterium brisbanense</name>
    <dbReference type="NCBI Taxonomy" id="146020"/>
    <lineage>
        <taxon>Bacteria</taxon>
        <taxon>Bacillati</taxon>
        <taxon>Actinomycetota</taxon>
        <taxon>Actinomycetes</taxon>
        <taxon>Mycobacteriales</taxon>
        <taxon>Mycobacteriaceae</taxon>
        <taxon>Mycolicibacterium</taxon>
    </lineage>
</organism>
<dbReference type="Gene3D" id="2.40.50.230">
    <property type="entry name" value="Gp5 N-terminal domain"/>
    <property type="match status" value="1"/>
</dbReference>
<name>A0A100W3W6_9MYCO</name>
<dbReference type="OrthoDB" id="1907165at2"/>
<keyword evidence="3" id="KW-1185">Reference proteome</keyword>
<dbReference type="SUPFAM" id="SSF69255">
    <property type="entry name" value="gp5 N-terminal domain-like"/>
    <property type="match status" value="1"/>
</dbReference>
<dbReference type="EMBL" id="BCSX01000045">
    <property type="protein sequence ID" value="GAS91056.1"/>
    <property type="molecule type" value="Genomic_DNA"/>
</dbReference>
<dbReference type="SUPFAM" id="SSF69279">
    <property type="entry name" value="Phage tail proteins"/>
    <property type="match status" value="1"/>
</dbReference>
<dbReference type="AlphaFoldDB" id="A0A100W3W6"/>
<dbReference type="STRING" id="146020.RMCB_5152"/>
<reference evidence="3" key="1">
    <citation type="journal article" date="2016" name="Genome Announc.">
        <title>Draft Genome Sequences of Five Rapidly Growing Mycobacterium Species, M. thermoresistibile, M. fortuitum subsp. acetamidolyticum, M. canariasense, M. brisbanense, and M. novocastrense.</title>
        <authorList>
            <person name="Katahira K."/>
            <person name="Ogura Y."/>
            <person name="Gotoh Y."/>
            <person name="Hayashi T."/>
        </authorList>
    </citation>
    <scope>NUCLEOTIDE SEQUENCE [LARGE SCALE GENOMIC DNA]</scope>
    <source>
        <strain evidence="3">JCM15654</strain>
    </source>
</reference>
<dbReference type="InterPro" id="IPR037026">
    <property type="entry name" value="Vgr_OB-fold_dom_sf"/>
</dbReference>
<dbReference type="NCBIfam" id="NF033848">
    <property type="entry name" value="VgrG_rel"/>
    <property type="match status" value="1"/>
</dbReference>
<proteinExistence type="predicted"/>
<dbReference type="InterPro" id="IPR047702">
    <property type="entry name" value="VgrG-rel"/>
</dbReference>